<reference evidence="1 2" key="1">
    <citation type="journal article" date="2018" name="Genome Biol. Evol.">
        <title>Multiple Roots of Fruiting Body Formation in Amoebozoa.</title>
        <authorList>
            <person name="Hillmann F."/>
            <person name="Forbes G."/>
            <person name="Novohradska S."/>
            <person name="Ferling I."/>
            <person name="Riege K."/>
            <person name="Groth M."/>
            <person name="Westermann M."/>
            <person name="Marz M."/>
            <person name="Spaller T."/>
            <person name="Winckler T."/>
            <person name="Schaap P."/>
            <person name="Glockner G."/>
        </authorList>
    </citation>
    <scope>NUCLEOTIDE SEQUENCE [LARGE SCALE GENOMIC DNA]</scope>
    <source>
        <strain evidence="1 2">Jena</strain>
    </source>
</reference>
<evidence type="ECO:0000313" key="2">
    <source>
        <dbReference type="Proteomes" id="UP000241769"/>
    </source>
</evidence>
<proteinExistence type="predicted"/>
<protein>
    <submittedName>
        <fullName evidence="1">Uncharacterized protein</fullName>
    </submittedName>
</protein>
<keyword evidence="2" id="KW-1185">Reference proteome</keyword>
<dbReference type="InParanoid" id="A0A2P6NKS4"/>
<name>A0A2P6NKS4_9EUKA</name>
<accession>A0A2P6NKS4</accession>
<sequence length="76" mass="8434">MLLPKPRYGHKASPCLRDTRHEFSAVLSDEISKDNKIVAPRQFFSILRSSDTGTTYTQLLSTSGPLAVASVDIQRL</sequence>
<dbReference type="EMBL" id="MDYQ01000061">
    <property type="protein sequence ID" value="PRP84557.1"/>
    <property type="molecule type" value="Genomic_DNA"/>
</dbReference>
<evidence type="ECO:0000313" key="1">
    <source>
        <dbReference type="EMBL" id="PRP84557.1"/>
    </source>
</evidence>
<gene>
    <name evidence="1" type="ORF">PROFUN_05892</name>
</gene>
<dbReference type="Proteomes" id="UP000241769">
    <property type="component" value="Unassembled WGS sequence"/>
</dbReference>
<comment type="caution">
    <text evidence="1">The sequence shown here is derived from an EMBL/GenBank/DDBJ whole genome shotgun (WGS) entry which is preliminary data.</text>
</comment>
<organism evidence="1 2">
    <name type="scientific">Planoprotostelium fungivorum</name>
    <dbReference type="NCBI Taxonomy" id="1890364"/>
    <lineage>
        <taxon>Eukaryota</taxon>
        <taxon>Amoebozoa</taxon>
        <taxon>Evosea</taxon>
        <taxon>Variosea</taxon>
        <taxon>Cavosteliida</taxon>
        <taxon>Cavosteliaceae</taxon>
        <taxon>Planoprotostelium</taxon>
    </lineage>
</organism>
<dbReference type="AlphaFoldDB" id="A0A2P6NKS4"/>